<dbReference type="NCBIfam" id="NF033681">
    <property type="entry name" value="ExeM_NucH_DNase"/>
    <property type="match status" value="1"/>
</dbReference>
<evidence type="ECO:0000313" key="5">
    <source>
        <dbReference type="Proteomes" id="UP000320209"/>
    </source>
</evidence>
<proteinExistence type="predicted"/>
<evidence type="ECO:0000313" key="4">
    <source>
        <dbReference type="EMBL" id="TQL68063.1"/>
    </source>
</evidence>
<dbReference type="Pfam" id="PF03372">
    <property type="entry name" value="Exo_endo_phos"/>
    <property type="match status" value="1"/>
</dbReference>
<protein>
    <submittedName>
        <fullName evidence="4">Putative extracellular nuclease</fullName>
    </submittedName>
</protein>
<evidence type="ECO:0000256" key="2">
    <source>
        <dbReference type="SAM" id="SignalP"/>
    </source>
</evidence>
<dbReference type="InterPro" id="IPR005135">
    <property type="entry name" value="Endo/exonuclease/phosphatase"/>
</dbReference>
<feature type="region of interest" description="Disordered" evidence="1">
    <location>
        <begin position="503"/>
        <end position="523"/>
    </location>
</feature>
<feature type="region of interest" description="Disordered" evidence="1">
    <location>
        <begin position="209"/>
        <end position="242"/>
    </location>
</feature>
<dbReference type="GO" id="GO:0003824">
    <property type="term" value="F:catalytic activity"/>
    <property type="evidence" value="ECO:0007669"/>
    <property type="project" value="InterPro"/>
</dbReference>
<dbReference type="SUPFAM" id="SSF56219">
    <property type="entry name" value="DNase I-like"/>
    <property type="match status" value="1"/>
</dbReference>
<comment type="caution">
    <text evidence="4">The sequence shown here is derived from an EMBL/GenBank/DDBJ whole genome shotgun (WGS) entry which is preliminary data.</text>
</comment>
<dbReference type="InterPro" id="IPR047971">
    <property type="entry name" value="ExeM-like"/>
</dbReference>
<dbReference type="CDD" id="cd04486">
    <property type="entry name" value="YhcR_OBF_like"/>
    <property type="match status" value="1"/>
</dbReference>
<dbReference type="EMBL" id="VFOV01000001">
    <property type="protein sequence ID" value="TQL68063.1"/>
    <property type="molecule type" value="Genomic_DNA"/>
</dbReference>
<evidence type="ECO:0000256" key="1">
    <source>
        <dbReference type="SAM" id="MobiDB-lite"/>
    </source>
</evidence>
<reference evidence="4 5" key="1">
    <citation type="submission" date="2019-06" db="EMBL/GenBank/DDBJ databases">
        <title>Sequencing the genomes of 1000 actinobacteria strains.</title>
        <authorList>
            <person name="Klenk H.-P."/>
        </authorList>
    </citation>
    <scope>NUCLEOTIDE SEQUENCE [LARGE SCALE GENOMIC DNA]</scope>
    <source>
        <strain evidence="4 5">DSM 25218</strain>
    </source>
</reference>
<accession>A0A543A637</accession>
<dbReference type="CDD" id="cd10283">
    <property type="entry name" value="MnuA_DNase1-like"/>
    <property type="match status" value="1"/>
</dbReference>
<dbReference type="AlphaFoldDB" id="A0A543A637"/>
<dbReference type="Proteomes" id="UP000320209">
    <property type="component" value="Unassembled WGS sequence"/>
</dbReference>
<keyword evidence="2" id="KW-0732">Signal</keyword>
<feature type="chain" id="PRO_5022019685" evidence="2">
    <location>
        <begin position="32"/>
        <end position="658"/>
    </location>
</feature>
<dbReference type="InterPro" id="IPR036691">
    <property type="entry name" value="Endo/exonu/phosph_ase_sf"/>
</dbReference>
<feature type="domain" description="Endonuclease/exonuclease/phosphatase" evidence="3">
    <location>
        <begin position="367"/>
        <end position="645"/>
    </location>
</feature>
<feature type="compositionally biased region" description="Low complexity" evidence="1">
    <location>
        <begin position="230"/>
        <end position="241"/>
    </location>
</feature>
<dbReference type="PANTHER" id="PTHR42834:SF1">
    <property type="entry name" value="ENDONUCLEASE_EXONUCLEASE_PHOSPHATASE FAMILY PROTEIN (AFU_ORTHOLOGUE AFUA_3G09210)"/>
    <property type="match status" value="1"/>
</dbReference>
<keyword evidence="5" id="KW-1185">Reference proteome</keyword>
<gene>
    <name evidence="4" type="ORF">FB381_1952</name>
</gene>
<dbReference type="RefSeq" id="WP_141780099.1">
    <property type="nucleotide sequence ID" value="NZ_VFOV01000001.1"/>
</dbReference>
<name>A0A543A637_9ACTN</name>
<organism evidence="4 5">
    <name type="scientific">Nocardioides albertanoniae</name>
    <dbReference type="NCBI Taxonomy" id="1175486"/>
    <lineage>
        <taxon>Bacteria</taxon>
        <taxon>Bacillati</taxon>
        <taxon>Actinomycetota</taxon>
        <taxon>Actinomycetes</taxon>
        <taxon>Propionibacteriales</taxon>
        <taxon>Nocardioidaceae</taxon>
        <taxon>Nocardioides</taxon>
    </lineage>
</organism>
<evidence type="ECO:0000259" key="3">
    <source>
        <dbReference type="Pfam" id="PF03372"/>
    </source>
</evidence>
<dbReference type="OrthoDB" id="1016457at2"/>
<feature type="signal peptide" evidence="2">
    <location>
        <begin position="1"/>
        <end position="31"/>
    </location>
</feature>
<dbReference type="PANTHER" id="PTHR42834">
    <property type="entry name" value="ENDONUCLEASE/EXONUCLEASE/PHOSPHATASE FAMILY PROTEIN (AFU_ORTHOLOGUE AFUA_3G09210)"/>
    <property type="match status" value="1"/>
</dbReference>
<sequence>MFSARQVLGSVVGLTAAVTGISAVAVPAARAATAAEAVTIADIQGTGAASPLDGETVTTSGIVTAAYPSGGFYGFYLQTSGTGGELDLGDHDASDAVFVYQPRSAGAVTVEPGDAVTVTGEVTEYAGLTEVSVAAAGDIVTDGSGSIDPVVSRWPASAAQKESLEGMLLAPQGDFTVSNTYGVENYGELGLAHGDHPLLQPTEVARPGSEEADAVEEDNAARGIVLDDGSSSTLRPPTSRTVPYVSNESPVVVGASVDFRGPVILSEGGSPSAPTYRLQPTQVATADPASWPADFENLRTDAPDEGKIGRRADVKIASFNVLNYFTTLGDADDDNVGDGGCQAYKDRAGDGNNVSGGCDQRGAWDPADLGRQQAKIVSAINALDADVVGLMEIENSARLGEPTDEATRSLVDALNAAAGRPVWTANPSSAELPDAAGSDVITNAIIYKRSVVRPLGEARALGDQSGDDQAFGNAREPIGQVFTPVAGGAPFFFVVNHFKSKGSPGPWPGDGDTGDGQGASNESRVRQATALVSWVSSIKDETGIADVALAGDFNSYTQEDPMQVLYEAGFADSETLSGNGEYSYSFSGLVGSLDHVLLNEHAQRRFTGSDIWSINSGESVLFEYSRYNYTGVDLHTDTPFRSSDHDPVVVGLTRNAGR</sequence>
<dbReference type="Gene3D" id="3.60.10.10">
    <property type="entry name" value="Endonuclease/exonuclease/phosphatase"/>
    <property type="match status" value="1"/>
</dbReference>